<proteinExistence type="predicted"/>
<sequence length="219" mass="24531">MATGGSTSCSGVTVGRWSATWSGRYGEEGLALRSKQPKRRKMVVHREARYVPRHPNEASILDFVHEQLSHGTKFRALTVVDIWGREGLAIEVGQRLKGEPVAEVLNRLVGRRGAPKYLFADSGSEFTGPLVDLWAYHHGVQIDLSRPGKPTDNAFIETFNGSLRDECLNLHWFETLAGARAIVEAWRQAPNESWPHMALGQKTPKEALADRRRVRRPQA</sequence>
<dbReference type="InterPro" id="IPR012337">
    <property type="entry name" value="RNaseH-like_sf"/>
</dbReference>
<keyword evidence="4" id="KW-1185">Reference proteome</keyword>
<organism evidence="3 4">
    <name type="scientific">Belnapia arida</name>
    <dbReference type="NCBI Taxonomy" id="2804533"/>
    <lineage>
        <taxon>Bacteria</taxon>
        <taxon>Pseudomonadati</taxon>
        <taxon>Pseudomonadota</taxon>
        <taxon>Alphaproteobacteria</taxon>
        <taxon>Acetobacterales</taxon>
        <taxon>Roseomonadaceae</taxon>
        <taxon>Belnapia</taxon>
    </lineage>
</organism>
<protein>
    <submittedName>
        <fullName evidence="3">Transposase family protein</fullName>
    </submittedName>
</protein>
<evidence type="ECO:0000256" key="1">
    <source>
        <dbReference type="SAM" id="MobiDB-lite"/>
    </source>
</evidence>
<feature type="domain" description="Integrase catalytic" evidence="2">
    <location>
        <begin position="51"/>
        <end position="212"/>
    </location>
</feature>
<name>A0ABS1UFH1_9PROT</name>
<dbReference type="PROSITE" id="PS50994">
    <property type="entry name" value="INTEGRASE"/>
    <property type="match status" value="1"/>
</dbReference>
<dbReference type="PANTHER" id="PTHR47515">
    <property type="entry name" value="LOW CALCIUM RESPONSE LOCUS PROTEIN T"/>
    <property type="match status" value="1"/>
</dbReference>
<gene>
    <name evidence="3" type="ORF">JMJ56_32865</name>
</gene>
<dbReference type="InterPro" id="IPR036397">
    <property type="entry name" value="RNaseH_sf"/>
</dbReference>
<dbReference type="SUPFAM" id="SSF53098">
    <property type="entry name" value="Ribonuclease H-like"/>
    <property type="match status" value="1"/>
</dbReference>
<dbReference type="EMBL" id="JAETWB010000117">
    <property type="protein sequence ID" value="MBL6082749.1"/>
    <property type="molecule type" value="Genomic_DNA"/>
</dbReference>
<accession>A0ABS1UFH1</accession>
<evidence type="ECO:0000313" key="3">
    <source>
        <dbReference type="EMBL" id="MBL6082749.1"/>
    </source>
</evidence>
<reference evidence="3 4" key="1">
    <citation type="submission" date="2021-01" db="EMBL/GenBank/DDBJ databases">
        <title>Belnapia mucosa sp. nov. and Belnapia arida sp. nov., isolated from the Tabernas Desert (Almeria, Spain).</title>
        <authorList>
            <person name="Molina-Menor E."/>
            <person name="Vidal-Verdu A."/>
            <person name="Calonge A."/>
            <person name="Satari L."/>
            <person name="Pereto J."/>
            <person name="Porcar M."/>
        </authorList>
    </citation>
    <scope>NUCLEOTIDE SEQUENCE [LARGE SCALE GENOMIC DNA]</scope>
    <source>
        <strain evidence="3 4">T18</strain>
    </source>
</reference>
<comment type="caution">
    <text evidence="3">The sequence shown here is derived from an EMBL/GenBank/DDBJ whole genome shotgun (WGS) entry which is preliminary data.</text>
</comment>
<feature type="region of interest" description="Disordered" evidence="1">
    <location>
        <begin position="194"/>
        <end position="219"/>
    </location>
</feature>
<evidence type="ECO:0000313" key="4">
    <source>
        <dbReference type="Proteomes" id="UP000660885"/>
    </source>
</evidence>
<dbReference type="PANTHER" id="PTHR47515:SF1">
    <property type="entry name" value="BLR2054 PROTEIN"/>
    <property type="match status" value="1"/>
</dbReference>
<dbReference type="Proteomes" id="UP000660885">
    <property type="component" value="Unassembled WGS sequence"/>
</dbReference>
<evidence type="ECO:0000259" key="2">
    <source>
        <dbReference type="PROSITE" id="PS50994"/>
    </source>
</evidence>
<dbReference type="InterPro" id="IPR001584">
    <property type="entry name" value="Integrase_cat-core"/>
</dbReference>
<dbReference type="Gene3D" id="3.30.420.10">
    <property type="entry name" value="Ribonuclease H-like superfamily/Ribonuclease H"/>
    <property type="match status" value="1"/>
</dbReference>
<dbReference type="Pfam" id="PF13683">
    <property type="entry name" value="rve_3"/>
    <property type="match status" value="1"/>
</dbReference>